<evidence type="ECO:0000313" key="1">
    <source>
        <dbReference type="EMBL" id="SBW84593.1"/>
    </source>
</evidence>
<dbReference type="EMBL" id="LT599584">
    <property type="protein sequence ID" value="SBW84593.1"/>
    <property type="molecule type" value="Genomic_DNA"/>
</dbReference>
<accession>A0A1D3K895</accession>
<proteinExistence type="predicted"/>
<protein>
    <submittedName>
        <fullName evidence="1">Uncharacterized protein</fullName>
    </submittedName>
</protein>
<gene>
    <name evidence="1" type="ORF">PVE_R2G0567</name>
</gene>
<evidence type="ECO:0000313" key="2">
    <source>
        <dbReference type="Proteomes" id="UP000245431"/>
    </source>
</evidence>
<name>A0A1D3K895_PSEVE</name>
<dbReference type="AlphaFoldDB" id="A0A1D3K895"/>
<organism evidence="1 2">
    <name type="scientific">Pseudomonas veronii 1YdBTEX2</name>
    <dbReference type="NCBI Taxonomy" id="1295141"/>
    <lineage>
        <taxon>Bacteria</taxon>
        <taxon>Pseudomonadati</taxon>
        <taxon>Pseudomonadota</taxon>
        <taxon>Gammaproteobacteria</taxon>
        <taxon>Pseudomonadales</taxon>
        <taxon>Pseudomonadaceae</taxon>
        <taxon>Pseudomonas</taxon>
    </lineage>
</organism>
<sequence length="53" mass="6353">MLHEHQRSTPGTLPHDKLTRELADLRQRGRYMYYLPTRRDRQRYSKPSAGNPT</sequence>
<reference evidence="2" key="1">
    <citation type="submission" date="2016-07" db="EMBL/GenBank/DDBJ databases">
        <authorList>
            <person name="Florea S."/>
            <person name="Webb J.S."/>
            <person name="Jaromczyk J."/>
            <person name="Schardl C.L."/>
        </authorList>
    </citation>
    <scope>NUCLEOTIDE SEQUENCE [LARGE SCALE GENOMIC DNA]</scope>
    <source>
        <strain evidence="2">1YdBTEX2</strain>
    </source>
</reference>
<dbReference type="Proteomes" id="UP000245431">
    <property type="component" value="Chromosome PVE_r2"/>
</dbReference>